<evidence type="ECO:0000313" key="4">
    <source>
        <dbReference type="Proteomes" id="UP000295188"/>
    </source>
</evidence>
<comment type="caution">
    <text evidence="3">The sequence shown here is derived from an EMBL/GenBank/DDBJ whole genome shotgun (WGS) entry which is preliminary data.</text>
</comment>
<proteinExistence type="predicted"/>
<organism evidence="3 4">
    <name type="scientific">Pectinatus cerevisiiphilus</name>
    <dbReference type="NCBI Taxonomy" id="86956"/>
    <lineage>
        <taxon>Bacteria</taxon>
        <taxon>Bacillati</taxon>
        <taxon>Bacillota</taxon>
        <taxon>Negativicutes</taxon>
        <taxon>Selenomonadales</taxon>
        <taxon>Selenomonadaceae</taxon>
        <taxon>Pectinatus</taxon>
    </lineage>
</organism>
<accession>A0A4R3K755</accession>
<protein>
    <submittedName>
        <fullName evidence="3">Uncharacterized protein</fullName>
    </submittedName>
</protein>
<evidence type="ECO:0000313" key="3">
    <source>
        <dbReference type="EMBL" id="TCS78675.1"/>
    </source>
</evidence>
<sequence length="231" mass="26604">MKKTLLFLFFLLLFMPLTTHAEIRQTENGTVTARESAFTYLQPVSANDTQPPAENNNTANKKNSSTVKPENLFTVYVKTTRFYDRHKNHFRELDELSLTSHNQGTDLLFDKDLPPKIEYTKDGITQTLPLKKISYNNQYFISFKIKHDSLTPLYTADKVEIVFPVITNGSHIRHVKDKKTGKEKTFYSKQSLKEDSTVIEKRYTLPPEIINEWQQVLTADLAPGTIKDTLS</sequence>
<feature type="chain" id="PRO_5020210683" evidence="2">
    <location>
        <begin position="22"/>
        <end position="231"/>
    </location>
</feature>
<feature type="signal peptide" evidence="2">
    <location>
        <begin position="1"/>
        <end position="21"/>
    </location>
</feature>
<dbReference type="EMBL" id="SMAA01000009">
    <property type="protein sequence ID" value="TCS78675.1"/>
    <property type="molecule type" value="Genomic_DNA"/>
</dbReference>
<feature type="region of interest" description="Disordered" evidence="1">
    <location>
        <begin position="44"/>
        <end position="65"/>
    </location>
</feature>
<keyword evidence="4" id="KW-1185">Reference proteome</keyword>
<dbReference type="RefSeq" id="WP_132549606.1">
    <property type="nucleotide sequence ID" value="NZ_SMAA01000009.1"/>
</dbReference>
<feature type="compositionally biased region" description="Low complexity" evidence="1">
    <location>
        <begin position="51"/>
        <end position="65"/>
    </location>
</feature>
<dbReference type="Proteomes" id="UP000295188">
    <property type="component" value="Unassembled WGS sequence"/>
</dbReference>
<gene>
    <name evidence="3" type="ORF">EDC37_10928</name>
</gene>
<name>A0A4R3K755_9FIRM</name>
<dbReference type="AlphaFoldDB" id="A0A4R3K755"/>
<reference evidence="3 4" key="1">
    <citation type="submission" date="2019-03" db="EMBL/GenBank/DDBJ databases">
        <title>Genomic Encyclopedia of Type Strains, Phase IV (KMG-IV): sequencing the most valuable type-strain genomes for metagenomic binning, comparative biology and taxonomic classification.</title>
        <authorList>
            <person name="Goeker M."/>
        </authorList>
    </citation>
    <scope>NUCLEOTIDE SEQUENCE [LARGE SCALE GENOMIC DNA]</scope>
    <source>
        <strain evidence="3 4">DSM 20467</strain>
    </source>
</reference>
<keyword evidence="2" id="KW-0732">Signal</keyword>
<evidence type="ECO:0000256" key="1">
    <source>
        <dbReference type="SAM" id="MobiDB-lite"/>
    </source>
</evidence>
<evidence type="ECO:0000256" key="2">
    <source>
        <dbReference type="SAM" id="SignalP"/>
    </source>
</evidence>